<feature type="transmembrane region" description="Helical" evidence="1">
    <location>
        <begin position="163"/>
        <end position="184"/>
    </location>
</feature>
<dbReference type="Proteomes" id="UP001519292">
    <property type="component" value="Unassembled WGS sequence"/>
</dbReference>
<proteinExistence type="predicted"/>
<feature type="transmembrane region" description="Helical" evidence="1">
    <location>
        <begin position="56"/>
        <end position="78"/>
    </location>
</feature>
<dbReference type="InterPro" id="IPR010288">
    <property type="entry name" value="EcsB_ABC"/>
</dbReference>
<dbReference type="EMBL" id="JAGGLU010000014">
    <property type="protein sequence ID" value="MBP2058756.1"/>
    <property type="molecule type" value="Genomic_DNA"/>
</dbReference>
<reference evidence="2 3" key="1">
    <citation type="submission" date="2021-03" db="EMBL/GenBank/DDBJ databases">
        <title>Genomic Encyclopedia of Type Strains, Phase IV (KMG-IV): sequencing the most valuable type-strain genomes for metagenomic binning, comparative biology and taxonomic classification.</title>
        <authorList>
            <person name="Goeker M."/>
        </authorList>
    </citation>
    <scope>NUCLEOTIDE SEQUENCE [LARGE SCALE GENOMIC DNA]</scope>
    <source>
        <strain evidence="2 3">DSM 101872</strain>
    </source>
</reference>
<feature type="transmembrane region" description="Helical" evidence="1">
    <location>
        <begin position="297"/>
        <end position="319"/>
    </location>
</feature>
<accession>A0ABS4MHD7</accession>
<evidence type="ECO:0000313" key="2">
    <source>
        <dbReference type="EMBL" id="MBP2058756.1"/>
    </source>
</evidence>
<dbReference type="RefSeq" id="WP_209687476.1">
    <property type="nucleotide sequence ID" value="NZ_JAGGLU010000014.1"/>
</dbReference>
<protein>
    <submittedName>
        <fullName evidence="2">ABC-2 type transport system permease protein</fullName>
    </submittedName>
</protein>
<comment type="caution">
    <text evidence="2">The sequence shown here is derived from an EMBL/GenBank/DDBJ whole genome shotgun (WGS) entry which is preliminary data.</text>
</comment>
<keyword evidence="1" id="KW-1133">Transmembrane helix</keyword>
<evidence type="ECO:0000313" key="3">
    <source>
        <dbReference type="Proteomes" id="UP001519292"/>
    </source>
</evidence>
<evidence type="ECO:0000256" key="1">
    <source>
        <dbReference type="SAM" id="Phobius"/>
    </source>
</evidence>
<feature type="transmembrane region" description="Helical" evidence="1">
    <location>
        <begin position="367"/>
        <end position="387"/>
    </location>
</feature>
<dbReference type="Pfam" id="PF05975">
    <property type="entry name" value="EcsB"/>
    <property type="match status" value="1"/>
</dbReference>
<gene>
    <name evidence="2" type="ORF">J2Z60_001947</name>
</gene>
<feature type="transmembrane region" description="Helical" evidence="1">
    <location>
        <begin position="132"/>
        <end position="151"/>
    </location>
</feature>
<dbReference type="PIRSF" id="PIRSF037259">
    <property type="entry name" value="EcsB_ABC"/>
    <property type="match status" value="1"/>
</dbReference>
<sequence>MNRIVNKRLQSNQKKQLHYLTLVFNDFFILALIFMFGALMFWYAKNIKSWPNNLWFYKPLIALILATVMSVGHLATLFEKADIQFMLNQDDQMQAYLNPMIKHSMYLPTLLIILVAGILFPFALTRAGISNYAYWFVILGLILTKFTQLKLISQSFYFNEHNFYQAGWFFLVVLVILILCLIYLPYLYFIFALISAIGVNYLPCGRVFNWNYAVEYEERRRDIVDNFYSMFTDVQDKKVKIYRRKYLDFLLDKKNQTPNTFLYQRALLRDPEYSNLLIRMTLFSLLLTWVLQDYLWAGVFGGLVIFLTMYQLIPLGTVYEHNMMYHVQPISQAKRGQDLARVLQKGMLLQWLVISLGLIIFSPMKLYALLAIVVLLAFTFILLYLYLPVRIKQLFSKIRY</sequence>
<feature type="transmembrane region" description="Helical" evidence="1">
    <location>
        <begin position="339"/>
        <end position="361"/>
    </location>
</feature>
<keyword evidence="3" id="KW-1185">Reference proteome</keyword>
<feature type="transmembrane region" description="Helical" evidence="1">
    <location>
        <begin position="20"/>
        <end position="44"/>
    </location>
</feature>
<keyword evidence="1" id="KW-0472">Membrane</keyword>
<feature type="transmembrane region" description="Helical" evidence="1">
    <location>
        <begin position="273"/>
        <end position="291"/>
    </location>
</feature>
<organism evidence="2 3">
    <name type="scientific">Lactobacillus colini</name>
    <dbReference type="NCBI Taxonomy" id="1819254"/>
    <lineage>
        <taxon>Bacteria</taxon>
        <taxon>Bacillati</taxon>
        <taxon>Bacillota</taxon>
        <taxon>Bacilli</taxon>
        <taxon>Lactobacillales</taxon>
        <taxon>Lactobacillaceae</taxon>
        <taxon>Lactobacillus</taxon>
    </lineage>
</organism>
<name>A0ABS4MHD7_9LACO</name>
<feature type="transmembrane region" description="Helical" evidence="1">
    <location>
        <begin position="105"/>
        <end position="126"/>
    </location>
</feature>
<keyword evidence="1" id="KW-0812">Transmembrane</keyword>